<feature type="compositionally biased region" description="Acidic residues" evidence="1">
    <location>
        <begin position="69"/>
        <end position="86"/>
    </location>
</feature>
<evidence type="ECO:0000256" key="1">
    <source>
        <dbReference type="SAM" id="MobiDB-lite"/>
    </source>
</evidence>
<dbReference type="EMBL" id="CAADHO010000001">
    <property type="protein sequence ID" value="VFQ42627.1"/>
    <property type="molecule type" value="Genomic_DNA"/>
</dbReference>
<evidence type="ECO:0000313" key="3">
    <source>
        <dbReference type="EMBL" id="VFQ42627.1"/>
    </source>
</evidence>
<organism evidence="3 4">
    <name type="scientific">Desulfoluna butyratoxydans</name>
    <dbReference type="NCBI Taxonomy" id="231438"/>
    <lineage>
        <taxon>Bacteria</taxon>
        <taxon>Pseudomonadati</taxon>
        <taxon>Thermodesulfobacteriota</taxon>
        <taxon>Desulfobacteria</taxon>
        <taxon>Desulfobacterales</taxon>
        <taxon>Desulfolunaceae</taxon>
        <taxon>Desulfoluna</taxon>
    </lineage>
</organism>
<protein>
    <recommendedName>
        <fullName evidence="5">Flagellar protein FliL</fullName>
    </recommendedName>
</protein>
<name>A0A4U8YHE4_9BACT</name>
<keyword evidence="2" id="KW-1133">Transmembrane helix</keyword>
<dbReference type="RefSeq" id="WP_180136861.1">
    <property type="nucleotide sequence ID" value="NZ_CAADHO010000001.1"/>
</dbReference>
<feature type="compositionally biased region" description="Acidic residues" evidence="1">
    <location>
        <begin position="103"/>
        <end position="116"/>
    </location>
</feature>
<evidence type="ECO:0000256" key="2">
    <source>
        <dbReference type="SAM" id="Phobius"/>
    </source>
</evidence>
<reference evidence="3 4" key="1">
    <citation type="submission" date="2019-03" db="EMBL/GenBank/DDBJ databases">
        <authorList>
            <person name="Nijsse B."/>
        </authorList>
    </citation>
    <scope>NUCLEOTIDE SEQUENCE [LARGE SCALE GENOMIC DNA]</scope>
    <source>
        <strain evidence="3">Desulfoluna butyratoxydans MSL71</strain>
    </source>
</reference>
<evidence type="ECO:0000313" key="4">
    <source>
        <dbReference type="Proteomes" id="UP000507962"/>
    </source>
</evidence>
<evidence type="ECO:0008006" key="5">
    <source>
        <dbReference type="Google" id="ProtNLM"/>
    </source>
</evidence>
<proteinExistence type="predicted"/>
<feature type="region of interest" description="Disordered" evidence="1">
    <location>
        <begin position="48"/>
        <end position="213"/>
    </location>
</feature>
<gene>
    <name evidence="3" type="ORF">MSL71_2480</name>
</gene>
<keyword evidence="4" id="KW-1185">Reference proteome</keyword>
<accession>A0A4U8YHE4</accession>
<sequence>MSRPNSPYADNFVSQEQLDTLLKGQGEFAFPDGNDSLGDISDFIDTDEIDRLLSDDEPEATPESSREDEMTDELLPEDDGTDDEDLSMISMDDIQRVLSEADPGADPEGPSDELSLDDVSPADTGEAEGTDEDLISQDDIDRLLKNSGVDAEEPAPSGEEGFQISDEEIETILTDTLEDPPQTRSDEIDAPPSGEPAEATDPEPARESSGGKKKRVLMAAGVGLFFILGGVAGWIFLKGDDPAVPVAQVSESAGVEEAEALLDSGEPGEPQVVSRLENFLIPAADGNDYAFVATHVVLTIRGVKKDPLAGYETFYRKRIYDELAARLASVSREKPVERELRELVRKTAGALLTEGVIDRVVLEGYRLM</sequence>
<dbReference type="Proteomes" id="UP000507962">
    <property type="component" value="Unassembled WGS sequence"/>
</dbReference>
<feature type="transmembrane region" description="Helical" evidence="2">
    <location>
        <begin position="216"/>
        <end position="237"/>
    </location>
</feature>
<keyword evidence="2" id="KW-0472">Membrane</keyword>
<keyword evidence="2" id="KW-0812">Transmembrane</keyword>
<dbReference type="AlphaFoldDB" id="A0A4U8YHE4"/>
<feature type="compositionally biased region" description="Acidic residues" evidence="1">
    <location>
        <begin position="125"/>
        <end position="138"/>
    </location>
</feature>